<protein>
    <recommendedName>
        <fullName evidence="3">Phage tail protein</fullName>
    </recommendedName>
</protein>
<evidence type="ECO:0008006" key="3">
    <source>
        <dbReference type="Google" id="ProtNLM"/>
    </source>
</evidence>
<proteinExistence type="predicted"/>
<dbReference type="EMBL" id="JAVDSC010000001">
    <property type="protein sequence ID" value="MDR6628166.1"/>
    <property type="molecule type" value="Genomic_DNA"/>
</dbReference>
<dbReference type="AlphaFoldDB" id="A0AAW8LEU7"/>
<evidence type="ECO:0000313" key="1">
    <source>
        <dbReference type="EMBL" id="MDR6628166.1"/>
    </source>
</evidence>
<accession>A0AAW8LEU7</accession>
<organism evidence="1 2">
    <name type="scientific">Acinetobacter lwoffii</name>
    <dbReference type="NCBI Taxonomy" id="28090"/>
    <lineage>
        <taxon>Bacteria</taxon>
        <taxon>Pseudomonadati</taxon>
        <taxon>Pseudomonadota</taxon>
        <taxon>Gammaproteobacteria</taxon>
        <taxon>Moraxellales</taxon>
        <taxon>Moraxellaceae</taxon>
        <taxon>Acinetobacter</taxon>
    </lineage>
</organism>
<name>A0AAW8LEU7_ACILW</name>
<dbReference type="RefSeq" id="WP_310076591.1">
    <property type="nucleotide sequence ID" value="NZ_JAVDSC010000001.1"/>
</dbReference>
<dbReference type="Proteomes" id="UP001262767">
    <property type="component" value="Unassembled WGS sequence"/>
</dbReference>
<gene>
    <name evidence="1" type="ORF">J2X86_000154</name>
</gene>
<sequence length="423" mass="46443">MATDVEVQFFSHLNGLTLGNNQGDLIRLLDKALVTGINFTEITSASINEQGDVTINLYAAHNAMLFQIVELSGFSPASLNQKYRIKGVPSATQLILKPQNEIGTTVISTVGAGKLASLGYEIIFRDANDVKSVYRAKNPTAQHPFIRVDESLASATGSYTATYAKYAMVGLLEHMEHIDDYENPDVLQLPFNPSDPAKNWKITGTGLEVVRGWSRWYFATAQPFPSGPFEYISPSSGSRHFTLCGDSSAFYFVPSLGISDHKYKVLYGVGLFESALDSDVVPNWFLFTQLRSDNAGQTTGFTNYAGGSPLSFSNQQAGFFATRYSITNPISSHIFANPIIPDLKTGSSNIYSANNISALEIPFYDDAKHLRGSLKHIYYSGNNKSARVITTPLLEVSEMYVQESIWHQGGDTGGIYFYLGCIE</sequence>
<reference evidence="1" key="1">
    <citation type="submission" date="2023-07" db="EMBL/GenBank/DDBJ databases">
        <title>Sorghum-associated microbial communities from plants grown in Nebraska, USA.</title>
        <authorList>
            <person name="Schachtman D."/>
        </authorList>
    </citation>
    <scope>NUCLEOTIDE SEQUENCE</scope>
    <source>
        <strain evidence="1">BE44</strain>
    </source>
</reference>
<comment type="caution">
    <text evidence="1">The sequence shown here is derived from an EMBL/GenBank/DDBJ whole genome shotgun (WGS) entry which is preliminary data.</text>
</comment>
<evidence type="ECO:0000313" key="2">
    <source>
        <dbReference type="Proteomes" id="UP001262767"/>
    </source>
</evidence>